<evidence type="ECO:0000313" key="19">
    <source>
        <dbReference type="EMBL" id="MDR6525665.1"/>
    </source>
</evidence>
<evidence type="ECO:0000256" key="15">
    <source>
        <dbReference type="RuleBase" id="RU003357"/>
    </source>
</evidence>
<dbReference type="PANTHER" id="PTHR32552:SF68">
    <property type="entry name" value="FERRICHROME OUTER MEMBRANE TRANSPORTER_PHAGE RECEPTOR"/>
    <property type="match status" value="1"/>
</dbReference>
<dbReference type="Gene3D" id="2.40.170.20">
    <property type="entry name" value="TonB-dependent receptor, beta-barrel domain"/>
    <property type="match status" value="1"/>
</dbReference>
<keyword evidence="8" id="KW-0408">Iron</keyword>
<evidence type="ECO:0000256" key="16">
    <source>
        <dbReference type="SAM" id="SignalP"/>
    </source>
</evidence>
<feature type="signal peptide" evidence="16">
    <location>
        <begin position="1"/>
        <end position="23"/>
    </location>
</feature>
<feature type="domain" description="TonB-dependent receptor plug" evidence="18">
    <location>
        <begin position="138"/>
        <end position="240"/>
    </location>
</feature>
<evidence type="ECO:0000256" key="1">
    <source>
        <dbReference type="ARBA" id="ARBA00004571"/>
    </source>
</evidence>
<dbReference type="InterPro" id="IPR037066">
    <property type="entry name" value="Plug_dom_sf"/>
</dbReference>
<dbReference type="AlphaFoldDB" id="A0AAE4C3H5"/>
<keyword evidence="4 14" id="KW-1134">Transmembrane beta strand</keyword>
<dbReference type="GO" id="GO:0015344">
    <property type="term" value="F:siderophore uptake transmembrane transporter activity"/>
    <property type="evidence" value="ECO:0007669"/>
    <property type="project" value="TreeGrafter"/>
</dbReference>
<feature type="chain" id="PRO_5042207055" evidence="16">
    <location>
        <begin position="24"/>
        <end position="810"/>
    </location>
</feature>
<gene>
    <name evidence="19" type="ORF">J2787_001035</name>
</gene>
<evidence type="ECO:0000256" key="10">
    <source>
        <dbReference type="ARBA" id="ARBA00023077"/>
    </source>
</evidence>
<evidence type="ECO:0000256" key="6">
    <source>
        <dbReference type="ARBA" id="ARBA00022692"/>
    </source>
</evidence>
<evidence type="ECO:0000259" key="18">
    <source>
        <dbReference type="Pfam" id="PF07715"/>
    </source>
</evidence>
<evidence type="ECO:0000259" key="17">
    <source>
        <dbReference type="Pfam" id="PF00593"/>
    </source>
</evidence>
<keyword evidence="13 14" id="KW-0998">Cell outer membrane</keyword>
<dbReference type="EMBL" id="JAVDQY010000001">
    <property type="protein sequence ID" value="MDR6525665.1"/>
    <property type="molecule type" value="Genomic_DNA"/>
</dbReference>
<evidence type="ECO:0000256" key="4">
    <source>
        <dbReference type="ARBA" id="ARBA00022452"/>
    </source>
</evidence>
<dbReference type="PANTHER" id="PTHR32552">
    <property type="entry name" value="FERRICHROME IRON RECEPTOR-RELATED"/>
    <property type="match status" value="1"/>
</dbReference>
<feature type="domain" description="TonB-dependent receptor-like beta-barrel" evidence="17">
    <location>
        <begin position="314"/>
        <end position="779"/>
    </location>
</feature>
<dbReference type="InterPro" id="IPR008969">
    <property type="entry name" value="CarboxyPept-like_regulatory"/>
</dbReference>
<keyword evidence="7 16" id="KW-0732">Signal</keyword>
<dbReference type="SUPFAM" id="SSF49464">
    <property type="entry name" value="Carboxypeptidase regulatory domain-like"/>
    <property type="match status" value="1"/>
</dbReference>
<keyword evidence="11 14" id="KW-0472">Membrane</keyword>
<proteinExistence type="inferred from homology"/>
<dbReference type="NCBIfam" id="TIGR01783">
    <property type="entry name" value="TonB-siderophor"/>
    <property type="match status" value="1"/>
</dbReference>
<organism evidence="19 20">
    <name type="scientific">Chryseobacterium rhizosphaerae</name>
    <dbReference type="NCBI Taxonomy" id="395937"/>
    <lineage>
        <taxon>Bacteria</taxon>
        <taxon>Pseudomonadati</taxon>
        <taxon>Bacteroidota</taxon>
        <taxon>Flavobacteriia</taxon>
        <taxon>Flavobacteriales</taxon>
        <taxon>Weeksellaceae</taxon>
        <taxon>Chryseobacterium group</taxon>
        <taxon>Chryseobacterium</taxon>
    </lineage>
</organism>
<dbReference type="GO" id="GO:0009279">
    <property type="term" value="C:cell outer membrane"/>
    <property type="evidence" value="ECO:0007669"/>
    <property type="project" value="UniProtKB-SubCell"/>
</dbReference>
<evidence type="ECO:0000256" key="3">
    <source>
        <dbReference type="ARBA" id="ARBA00022448"/>
    </source>
</evidence>
<sequence length="810" mass="90860">MNTTRKVLCINGIMLLLPFALSAQEAHSIFGKVLNQDGKIINNATVSINQGTATTTGKDGGFKFENPFQYPAQLMIEAKGYSGSAITLDSLSYDDKNGIIIRLTENQTTLQEVLITARRNNSYLTNNLELGGKFSGNLKDLPQSVSIVSSEFMEDKQAYTTRDVVQDLAGVTTASSYDDLIIRGFKSGYETGIRLVNGLRSGYSYGNSYYRSPLTINLESVSVLKGPGASLFGDITPGGTINMVTKKTLEQQKGSVNFSVGSFQTFRTNMDIGGPLDQEKKILYRFNAGYEDSKTFRDVNQQKNFMIAPSFTFKPFDGTQLDIDLVYDQFHGYLDRGMGLRNNNFYALPRSFTLSQPSDFYNTKTLSFSARLSQRLTHNLSLNASYMKSIYQEDVNEHRTLNSYADAPQNTIMNMRFFDRHGKDYTDNSVVYIKWDLPGSKVQHHIIAGVDYAQYEGDSNNQQREARQQKIDGKTVPLTFDLNNPTYTTHDLSNYVWLAQGNYPFLSPYKTTGIYVQDQISFAEKLKLIVGLRHEHYYSETVSSANRYHATQNAWLPRIGLTYQINDQVNYFASYSQGFAPVGANFIQNYQDYGAAQPFTAEHSFQLETGLKTGFFRNQLQMDLSLFQIERRNMLIATGEISTTGFPVYRQSGEALSKGVELDIRGQLTKEFQVMANYTYNKTEVKSSSIASEVGQALPGAPENMASMWLKYVFSTSAIKGLGFGAGVYYVDSRRMDNSIGKDGEGNALWGQWPSYTTVNAAVYYHIGKMKMAVNVNNVFDRYYFLGGFDYTRAFPGAPRNVTVSVGYSF</sequence>
<dbReference type="Pfam" id="PF00593">
    <property type="entry name" value="TonB_dep_Rec_b-barrel"/>
    <property type="match status" value="1"/>
</dbReference>
<keyword evidence="3 14" id="KW-0813">Transport</keyword>
<dbReference type="Gene3D" id="2.170.130.10">
    <property type="entry name" value="TonB-dependent receptor, plug domain"/>
    <property type="match status" value="1"/>
</dbReference>
<keyword evidence="10 15" id="KW-0798">TonB box</keyword>
<dbReference type="GO" id="GO:0038023">
    <property type="term" value="F:signaling receptor activity"/>
    <property type="evidence" value="ECO:0007669"/>
    <property type="project" value="InterPro"/>
</dbReference>
<dbReference type="SUPFAM" id="SSF56935">
    <property type="entry name" value="Porins"/>
    <property type="match status" value="1"/>
</dbReference>
<evidence type="ECO:0000256" key="12">
    <source>
        <dbReference type="ARBA" id="ARBA00023170"/>
    </source>
</evidence>
<evidence type="ECO:0000256" key="11">
    <source>
        <dbReference type="ARBA" id="ARBA00023136"/>
    </source>
</evidence>
<accession>A0AAE4C3H5</accession>
<evidence type="ECO:0000256" key="7">
    <source>
        <dbReference type="ARBA" id="ARBA00022729"/>
    </source>
</evidence>
<keyword evidence="12 19" id="KW-0675">Receptor</keyword>
<evidence type="ECO:0000256" key="9">
    <source>
        <dbReference type="ARBA" id="ARBA00023065"/>
    </source>
</evidence>
<keyword evidence="9" id="KW-0406">Ion transport</keyword>
<comment type="subcellular location">
    <subcellularLocation>
        <location evidence="1 14">Cell outer membrane</location>
        <topology evidence="1 14">Multi-pass membrane protein</topology>
    </subcellularLocation>
</comment>
<dbReference type="RefSeq" id="WP_309945127.1">
    <property type="nucleotide sequence ID" value="NZ_JAVDQY010000001.1"/>
</dbReference>
<evidence type="ECO:0000256" key="8">
    <source>
        <dbReference type="ARBA" id="ARBA00023004"/>
    </source>
</evidence>
<dbReference type="InterPro" id="IPR010105">
    <property type="entry name" value="TonB_sidphr_rcpt"/>
</dbReference>
<dbReference type="GO" id="GO:0015891">
    <property type="term" value="P:siderophore transport"/>
    <property type="evidence" value="ECO:0007669"/>
    <property type="project" value="InterPro"/>
</dbReference>
<evidence type="ECO:0000256" key="13">
    <source>
        <dbReference type="ARBA" id="ARBA00023237"/>
    </source>
</evidence>
<comment type="similarity">
    <text evidence="2 14 15">Belongs to the TonB-dependent receptor family.</text>
</comment>
<keyword evidence="5" id="KW-0410">Iron transport</keyword>
<evidence type="ECO:0000256" key="14">
    <source>
        <dbReference type="PROSITE-ProRule" id="PRU01360"/>
    </source>
</evidence>
<dbReference type="InterPro" id="IPR000531">
    <property type="entry name" value="Beta-barrel_TonB"/>
</dbReference>
<dbReference type="CDD" id="cd01347">
    <property type="entry name" value="ligand_gated_channel"/>
    <property type="match status" value="1"/>
</dbReference>
<evidence type="ECO:0000313" key="20">
    <source>
        <dbReference type="Proteomes" id="UP001184861"/>
    </source>
</evidence>
<comment type="caution">
    <text evidence="19">The sequence shown here is derived from an EMBL/GenBank/DDBJ whole genome shotgun (WGS) entry which is preliminary data.</text>
</comment>
<dbReference type="InterPro" id="IPR012910">
    <property type="entry name" value="Plug_dom"/>
</dbReference>
<protein>
    <submittedName>
        <fullName evidence="19">Iron complex outermembrane receptor protein</fullName>
    </submittedName>
</protein>
<dbReference type="Pfam" id="PF07715">
    <property type="entry name" value="Plug"/>
    <property type="match status" value="1"/>
</dbReference>
<dbReference type="Proteomes" id="UP001184861">
    <property type="component" value="Unassembled WGS sequence"/>
</dbReference>
<dbReference type="PROSITE" id="PS52016">
    <property type="entry name" value="TONB_DEPENDENT_REC_3"/>
    <property type="match status" value="1"/>
</dbReference>
<dbReference type="InterPro" id="IPR036942">
    <property type="entry name" value="Beta-barrel_TonB_sf"/>
</dbReference>
<reference evidence="19" key="1">
    <citation type="submission" date="2023-07" db="EMBL/GenBank/DDBJ databases">
        <title>Sorghum-associated microbial communities from plants grown in Nebraska, USA.</title>
        <authorList>
            <person name="Schachtman D."/>
        </authorList>
    </citation>
    <scope>NUCLEOTIDE SEQUENCE</scope>
    <source>
        <strain evidence="19">DS2360</strain>
    </source>
</reference>
<keyword evidence="6 14" id="KW-0812">Transmembrane</keyword>
<dbReference type="InterPro" id="IPR039426">
    <property type="entry name" value="TonB-dep_rcpt-like"/>
</dbReference>
<evidence type="ECO:0000256" key="2">
    <source>
        <dbReference type="ARBA" id="ARBA00009810"/>
    </source>
</evidence>
<name>A0AAE4C3H5_9FLAO</name>
<evidence type="ECO:0000256" key="5">
    <source>
        <dbReference type="ARBA" id="ARBA00022496"/>
    </source>
</evidence>